<feature type="non-terminal residue" evidence="2">
    <location>
        <position position="1"/>
    </location>
</feature>
<evidence type="ECO:0000256" key="1">
    <source>
        <dbReference type="PROSITE-ProRule" id="PRU00023"/>
    </source>
</evidence>
<feature type="repeat" description="ANK" evidence="1">
    <location>
        <begin position="27"/>
        <end position="59"/>
    </location>
</feature>
<dbReference type="SMART" id="SM00248">
    <property type="entry name" value="ANK"/>
    <property type="match status" value="1"/>
</dbReference>
<dbReference type="PROSITE" id="PS50297">
    <property type="entry name" value="ANK_REP_REGION"/>
    <property type="match status" value="1"/>
</dbReference>
<dbReference type="Proteomes" id="UP000663866">
    <property type="component" value="Unassembled WGS sequence"/>
</dbReference>
<reference evidence="2" key="1">
    <citation type="submission" date="2021-02" db="EMBL/GenBank/DDBJ databases">
        <authorList>
            <person name="Nowell W R."/>
        </authorList>
    </citation>
    <scope>NUCLEOTIDE SEQUENCE</scope>
</reference>
<dbReference type="PROSITE" id="PS50088">
    <property type="entry name" value="ANK_REPEAT"/>
    <property type="match status" value="1"/>
</dbReference>
<protein>
    <submittedName>
        <fullName evidence="2">Uncharacterized protein</fullName>
    </submittedName>
</protein>
<dbReference type="EMBL" id="CAJOBG010102363">
    <property type="protein sequence ID" value="CAF4708347.1"/>
    <property type="molecule type" value="Genomic_DNA"/>
</dbReference>
<keyword evidence="3" id="KW-1185">Reference proteome</keyword>
<dbReference type="InterPro" id="IPR036770">
    <property type="entry name" value="Ankyrin_rpt-contain_sf"/>
</dbReference>
<dbReference type="Gene3D" id="1.25.40.20">
    <property type="entry name" value="Ankyrin repeat-containing domain"/>
    <property type="match status" value="1"/>
</dbReference>
<gene>
    <name evidence="2" type="ORF">OVN521_LOCUS48647</name>
</gene>
<accession>A0A821ITC6</accession>
<proteinExistence type="predicted"/>
<organism evidence="2 3">
    <name type="scientific">Rotaria magnacalcarata</name>
    <dbReference type="NCBI Taxonomy" id="392030"/>
    <lineage>
        <taxon>Eukaryota</taxon>
        <taxon>Metazoa</taxon>
        <taxon>Spiralia</taxon>
        <taxon>Gnathifera</taxon>
        <taxon>Rotifera</taxon>
        <taxon>Eurotatoria</taxon>
        <taxon>Bdelloidea</taxon>
        <taxon>Philodinida</taxon>
        <taxon>Philodinidae</taxon>
        <taxon>Rotaria</taxon>
    </lineage>
</organism>
<evidence type="ECO:0000313" key="2">
    <source>
        <dbReference type="EMBL" id="CAF4708347.1"/>
    </source>
</evidence>
<evidence type="ECO:0000313" key="3">
    <source>
        <dbReference type="Proteomes" id="UP000663866"/>
    </source>
</evidence>
<dbReference type="AlphaFoldDB" id="A0A821ITC6"/>
<keyword evidence="1" id="KW-0040">ANK repeat</keyword>
<feature type="non-terminal residue" evidence="2">
    <location>
        <position position="64"/>
    </location>
</feature>
<dbReference type="SUPFAM" id="SSF48403">
    <property type="entry name" value="Ankyrin repeat"/>
    <property type="match status" value="1"/>
</dbReference>
<dbReference type="Pfam" id="PF12796">
    <property type="entry name" value="Ank_2"/>
    <property type="match status" value="1"/>
</dbReference>
<sequence>FKASQKGFDSLANKLLKYKPNIGLLRNGETCLHAATMFNHAGIVRSLIDNGANPLLNNWEGMTA</sequence>
<dbReference type="InterPro" id="IPR002110">
    <property type="entry name" value="Ankyrin_rpt"/>
</dbReference>
<comment type="caution">
    <text evidence="2">The sequence shown here is derived from an EMBL/GenBank/DDBJ whole genome shotgun (WGS) entry which is preliminary data.</text>
</comment>
<name>A0A821ITC6_9BILA</name>